<keyword evidence="1" id="KW-1133">Transmembrane helix</keyword>
<reference evidence="2 3" key="1">
    <citation type="submission" date="2019-06" db="EMBL/GenBank/DDBJ databases">
        <title>Sulfurimonas gotlandica sp. nov., a chemoautotrophic and psychrotolerant epsilonproteobacterium isolated from a pelagic redoxcline, and an emended description of the genus Sulfurimonas.</title>
        <authorList>
            <person name="Wang S."/>
            <person name="Jiang L."/>
            <person name="Shao Z."/>
        </authorList>
    </citation>
    <scope>NUCLEOTIDE SEQUENCE [LARGE SCALE GENOMIC DNA]</scope>
    <source>
        <strain evidence="2 3">B2</strain>
    </source>
</reference>
<dbReference type="Proteomes" id="UP000593910">
    <property type="component" value="Chromosome"/>
</dbReference>
<organism evidence="2 3">
    <name type="scientific">Sulfurimonas marina</name>
    <dbReference type="NCBI Taxonomy" id="2590551"/>
    <lineage>
        <taxon>Bacteria</taxon>
        <taxon>Pseudomonadati</taxon>
        <taxon>Campylobacterota</taxon>
        <taxon>Epsilonproteobacteria</taxon>
        <taxon>Campylobacterales</taxon>
        <taxon>Sulfurimonadaceae</taxon>
        <taxon>Sulfurimonas</taxon>
    </lineage>
</organism>
<dbReference type="RefSeq" id="WP_193112647.1">
    <property type="nucleotide sequence ID" value="NZ_CP041165.1"/>
</dbReference>
<dbReference type="EMBL" id="CP041165">
    <property type="protein sequence ID" value="QOP41333.1"/>
    <property type="molecule type" value="Genomic_DNA"/>
</dbReference>
<feature type="transmembrane region" description="Helical" evidence="1">
    <location>
        <begin position="37"/>
        <end position="55"/>
    </location>
</feature>
<protein>
    <submittedName>
        <fullName evidence="2">Uncharacterized protein</fullName>
    </submittedName>
</protein>
<evidence type="ECO:0000256" key="1">
    <source>
        <dbReference type="SAM" id="Phobius"/>
    </source>
</evidence>
<gene>
    <name evidence="2" type="ORF">FJR03_06090</name>
</gene>
<keyword evidence="1" id="KW-0812">Transmembrane</keyword>
<name>A0A7M1AV72_9BACT</name>
<feature type="transmembrane region" description="Helical" evidence="1">
    <location>
        <begin position="6"/>
        <end position="25"/>
    </location>
</feature>
<evidence type="ECO:0000313" key="3">
    <source>
        <dbReference type="Proteomes" id="UP000593910"/>
    </source>
</evidence>
<keyword evidence="3" id="KW-1185">Reference proteome</keyword>
<evidence type="ECO:0000313" key="2">
    <source>
        <dbReference type="EMBL" id="QOP41333.1"/>
    </source>
</evidence>
<accession>A0A7M1AV72</accession>
<sequence>MRKFFGIVALWFGFSFVMFLCLMALENLSLIDLTTNELAIVSLVGGVLIEFAFYADNVILSD</sequence>
<dbReference type="KEGG" id="smax:FJR03_06090"/>
<keyword evidence="1" id="KW-0472">Membrane</keyword>
<proteinExistence type="predicted"/>
<dbReference type="AlphaFoldDB" id="A0A7M1AV72"/>